<protein>
    <submittedName>
        <fullName evidence="2">Uncharacterized protein</fullName>
    </submittedName>
</protein>
<accession>A0A6C0F573</accession>
<reference evidence="2" key="1">
    <citation type="journal article" date="2020" name="Nature">
        <title>Giant virus diversity and host interactions through global metagenomics.</title>
        <authorList>
            <person name="Schulz F."/>
            <person name="Roux S."/>
            <person name="Paez-Espino D."/>
            <person name="Jungbluth S."/>
            <person name="Walsh D.A."/>
            <person name="Denef V.J."/>
            <person name="McMahon K.D."/>
            <person name="Konstantinidis K.T."/>
            <person name="Eloe-Fadrosh E.A."/>
            <person name="Kyrpides N.C."/>
            <person name="Woyke T."/>
        </authorList>
    </citation>
    <scope>NUCLEOTIDE SEQUENCE</scope>
    <source>
        <strain evidence="2">GVMAG-S-ERX555967-130</strain>
    </source>
</reference>
<proteinExistence type="predicted"/>
<dbReference type="AlphaFoldDB" id="A0A6C0F573"/>
<sequence>MARSRRRYSRMMNKRRTARRRTATRRTARRRTARRRNTRRTNTRRKMRGGANDDFLRLQKENILEMLQKKGYQSLITDIYGDEYDVVSKTQLQQYLTETMKHEIRLLEKNGSRSLVNDKIQTIELALYILGSKNRKVLKQIMEMHDMK</sequence>
<organism evidence="2">
    <name type="scientific">viral metagenome</name>
    <dbReference type="NCBI Taxonomy" id="1070528"/>
    <lineage>
        <taxon>unclassified sequences</taxon>
        <taxon>metagenomes</taxon>
        <taxon>organismal metagenomes</taxon>
    </lineage>
</organism>
<dbReference type="EMBL" id="MN738786">
    <property type="protein sequence ID" value="QHT36728.1"/>
    <property type="molecule type" value="Genomic_DNA"/>
</dbReference>
<feature type="region of interest" description="Disordered" evidence="1">
    <location>
        <begin position="1"/>
        <end position="48"/>
    </location>
</feature>
<evidence type="ECO:0000313" key="2">
    <source>
        <dbReference type="EMBL" id="QHT36728.1"/>
    </source>
</evidence>
<evidence type="ECO:0000256" key="1">
    <source>
        <dbReference type="SAM" id="MobiDB-lite"/>
    </source>
</evidence>
<name>A0A6C0F573_9ZZZZ</name>